<dbReference type="PATRIC" id="fig|106592.7.peg.5286"/>
<protein>
    <submittedName>
        <fullName evidence="2">Uncharacterized protein</fullName>
    </submittedName>
</protein>
<comment type="caution">
    <text evidence="2">The sequence shown here is derived from an EMBL/GenBank/DDBJ whole genome shotgun (WGS) entry which is preliminary data.</text>
</comment>
<dbReference type="EMBL" id="LGAP01000035">
    <property type="protein sequence ID" value="KOF13582.1"/>
    <property type="molecule type" value="Genomic_DNA"/>
</dbReference>
<keyword evidence="1" id="KW-1133">Transmembrane helix</keyword>
<feature type="transmembrane region" description="Helical" evidence="1">
    <location>
        <begin position="76"/>
        <end position="102"/>
    </location>
</feature>
<dbReference type="AlphaFoldDB" id="A0A0L8BFY3"/>
<name>A0A0L8BFY3_ENSAD</name>
<evidence type="ECO:0000256" key="1">
    <source>
        <dbReference type="SAM" id="Phobius"/>
    </source>
</evidence>
<sequence length="107" mass="12043">MEKQSKKRWFESFALDGAFWLAMDNIGWLVAEFFLYGTARLLVRLFSFGRLVVEDFYDNQSGFNWFGLKRGADGRLLMSAGVAKIIAVCFWALCLAAIGFTVRGIGA</sequence>
<accession>A0A0L8BFY3</accession>
<evidence type="ECO:0000313" key="2">
    <source>
        <dbReference type="EMBL" id="KOF13582.1"/>
    </source>
</evidence>
<evidence type="ECO:0000313" key="3">
    <source>
        <dbReference type="Proteomes" id="UP000037425"/>
    </source>
</evidence>
<dbReference type="RefSeq" id="WP_053252574.1">
    <property type="nucleotide sequence ID" value="NZ_LGAP01000035.1"/>
</dbReference>
<proteinExistence type="predicted"/>
<keyword evidence="1" id="KW-0472">Membrane</keyword>
<keyword evidence="1" id="KW-0812">Transmembrane</keyword>
<gene>
    <name evidence="2" type="ORF">AC244_30560</name>
</gene>
<reference evidence="3" key="1">
    <citation type="submission" date="2015-07" db="EMBL/GenBank/DDBJ databases">
        <title>Whole genome sequence of an Ensifer adhaerens strain isolated from a cave pool in the Wind Cave National Park.</title>
        <authorList>
            <person name="Eng W.W.H."/>
            <person name="Gan H.M."/>
            <person name="Barton H.A."/>
            <person name="Savka M.A."/>
        </authorList>
    </citation>
    <scope>NUCLEOTIDE SEQUENCE [LARGE SCALE GENOMIC DNA]</scope>
    <source>
        <strain evidence="3">SD006</strain>
    </source>
</reference>
<organism evidence="2 3">
    <name type="scientific">Ensifer adhaerens</name>
    <name type="common">Sinorhizobium morelense</name>
    <dbReference type="NCBI Taxonomy" id="106592"/>
    <lineage>
        <taxon>Bacteria</taxon>
        <taxon>Pseudomonadati</taxon>
        <taxon>Pseudomonadota</taxon>
        <taxon>Alphaproteobacteria</taxon>
        <taxon>Hyphomicrobiales</taxon>
        <taxon>Rhizobiaceae</taxon>
        <taxon>Sinorhizobium/Ensifer group</taxon>
        <taxon>Ensifer</taxon>
    </lineage>
</organism>
<dbReference type="Proteomes" id="UP000037425">
    <property type="component" value="Unassembled WGS sequence"/>
</dbReference>
<dbReference type="OrthoDB" id="8420189at2"/>